<feature type="compositionally biased region" description="Low complexity" evidence="1">
    <location>
        <begin position="255"/>
        <end position="274"/>
    </location>
</feature>
<evidence type="ECO:0000256" key="1">
    <source>
        <dbReference type="SAM" id="MobiDB-lite"/>
    </source>
</evidence>
<organism evidence="2 3">
    <name type="scientific">Canna indica</name>
    <name type="common">Indian-shot</name>
    <dbReference type="NCBI Taxonomy" id="4628"/>
    <lineage>
        <taxon>Eukaryota</taxon>
        <taxon>Viridiplantae</taxon>
        <taxon>Streptophyta</taxon>
        <taxon>Embryophyta</taxon>
        <taxon>Tracheophyta</taxon>
        <taxon>Spermatophyta</taxon>
        <taxon>Magnoliopsida</taxon>
        <taxon>Liliopsida</taxon>
        <taxon>Zingiberales</taxon>
        <taxon>Cannaceae</taxon>
        <taxon>Canna</taxon>
    </lineage>
</organism>
<dbReference type="EMBL" id="CP136897">
    <property type="protein sequence ID" value="WOL17758.1"/>
    <property type="molecule type" value="Genomic_DNA"/>
</dbReference>
<evidence type="ECO:0000313" key="2">
    <source>
        <dbReference type="EMBL" id="WOL17758.1"/>
    </source>
</evidence>
<protein>
    <submittedName>
        <fullName evidence="2">Vitellogenin-2-like isoform X1</fullName>
    </submittedName>
</protein>
<name>A0AAQ3QQG1_9LILI</name>
<feature type="region of interest" description="Disordered" evidence="1">
    <location>
        <begin position="252"/>
        <end position="275"/>
    </location>
</feature>
<dbReference type="Proteomes" id="UP001327560">
    <property type="component" value="Chromosome 8"/>
</dbReference>
<dbReference type="AlphaFoldDB" id="A0AAQ3QQG1"/>
<reference evidence="2 3" key="1">
    <citation type="submission" date="2023-10" db="EMBL/GenBank/DDBJ databases">
        <title>Chromosome-scale genome assembly provides insights into flower coloration mechanisms of Canna indica.</title>
        <authorList>
            <person name="Li C."/>
        </authorList>
    </citation>
    <scope>NUCLEOTIDE SEQUENCE [LARGE SCALE GENOMIC DNA]</scope>
    <source>
        <tissue evidence="2">Flower</tissue>
    </source>
</reference>
<gene>
    <name evidence="2" type="ORF">Cni_G26551</name>
</gene>
<proteinExistence type="predicted"/>
<evidence type="ECO:0000313" key="3">
    <source>
        <dbReference type="Proteomes" id="UP001327560"/>
    </source>
</evidence>
<accession>A0AAQ3QQG1</accession>
<keyword evidence="3" id="KW-1185">Reference proteome</keyword>
<sequence>MSLTNVKGKLSNRKSIQEKCFDNKDHWAFLEEIEAPMWADLTVEAQLEEDIDDTWFRVTHPIHQMSSLQLKKSIQGVGKDGLLNLKCHSPKVPDSVSKSRGKCYKSRKWLGSVHGSSVIKDHPVRKLGRVSMGEVRKKTTSQNSSVSTVTISSSTRKPSRCLVSDNCNSFVESNAKAEESSSSNVISKCRNLRPKTSLAGPKNTSYSKRGTSQIAGRISREIKISDLRVSNNARYSTKKTEKVEPLLQNYHHSAGKSSVGSSSSVGSMLENGSSTKMMKNKRVKGFKLASVAAAKVLETNTKSTTQSIQHQNKAGGSKVVCRETKSKVLGPSAPRKPLAQLNGSGQQRNIVVAKPRIVAGSVKNHLKPVRNKENTIEGKLQCPRYVKPKEVKKREK</sequence>